<dbReference type="SUPFAM" id="SSF53474">
    <property type="entry name" value="alpha/beta-Hydrolases"/>
    <property type="match status" value="1"/>
</dbReference>
<accession>A0ABS9SB30</accession>
<organism evidence="3 4">
    <name type="scientific">Vreelandella neptunia</name>
    <dbReference type="NCBI Taxonomy" id="115551"/>
    <lineage>
        <taxon>Bacteria</taxon>
        <taxon>Pseudomonadati</taxon>
        <taxon>Pseudomonadota</taxon>
        <taxon>Gammaproteobacteria</taxon>
        <taxon>Oceanospirillales</taxon>
        <taxon>Halomonadaceae</taxon>
        <taxon>Vreelandella</taxon>
    </lineage>
</organism>
<gene>
    <name evidence="3" type="ORF">MLE19_18510</name>
</gene>
<feature type="domain" description="BD-FAE-like" evidence="2">
    <location>
        <begin position="29"/>
        <end position="227"/>
    </location>
</feature>
<comment type="caution">
    <text evidence="3">The sequence shown here is derived from an EMBL/GenBank/DDBJ whole genome shotgun (WGS) entry which is preliminary data.</text>
</comment>
<sequence length="270" mass="30601">MITEKINIYTEIVPFSKNIDCNVDEGVYIDIYFPEKKIRNGYSILAFPGGAYSFLSEKSGKEYGVWFASKGFTVFVLKFRLGSKGYDFKSICVDGYSAYNYVSSKCKEFKIDPQKIGLIGTSAGAHLAGIMSTGAGNDILKQHGVDQYTNLDIKPNFCVLCYGVLSLLNPIAHNETRKNFLGDYSDLYEYQEAFSPINYINENNPRSFLWHTAEDQEVTVDNTILYARELLKKSIPYELHIYQKGGHALGLAQHECLYWADDCARWIVDN</sequence>
<dbReference type="RefSeq" id="WP_240719590.1">
    <property type="nucleotide sequence ID" value="NZ_JAKVTW010000017.1"/>
</dbReference>
<evidence type="ECO:0000259" key="2">
    <source>
        <dbReference type="Pfam" id="PF20434"/>
    </source>
</evidence>
<reference evidence="3 4" key="1">
    <citation type="submission" date="2022-03" db="EMBL/GenBank/DDBJ databases">
        <title>Genomic signatures underlying metal tolerance in selected Arctic bacterial isolates.</title>
        <authorList>
            <person name="Thomas F.A."/>
            <person name="Venkatachalam S."/>
            <person name="Krishnan K.P."/>
        </authorList>
    </citation>
    <scope>NUCLEOTIDE SEQUENCE [LARGE SCALE GENOMIC DNA]</scope>
    <source>
        <strain evidence="3 4">HM116</strain>
    </source>
</reference>
<dbReference type="Proteomes" id="UP001320609">
    <property type="component" value="Unassembled WGS sequence"/>
</dbReference>
<proteinExistence type="predicted"/>
<dbReference type="EMBL" id="JAKVTW010000017">
    <property type="protein sequence ID" value="MCH4813328.1"/>
    <property type="molecule type" value="Genomic_DNA"/>
</dbReference>
<evidence type="ECO:0000256" key="1">
    <source>
        <dbReference type="ARBA" id="ARBA00022801"/>
    </source>
</evidence>
<dbReference type="Gene3D" id="3.40.50.1820">
    <property type="entry name" value="alpha/beta hydrolase"/>
    <property type="match status" value="1"/>
</dbReference>
<evidence type="ECO:0000313" key="4">
    <source>
        <dbReference type="Proteomes" id="UP001320609"/>
    </source>
</evidence>
<name>A0ABS9SB30_9GAMM</name>
<dbReference type="InterPro" id="IPR049492">
    <property type="entry name" value="BD-FAE-like_dom"/>
</dbReference>
<dbReference type="InterPro" id="IPR029058">
    <property type="entry name" value="AB_hydrolase_fold"/>
</dbReference>
<evidence type="ECO:0000313" key="3">
    <source>
        <dbReference type="EMBL" id="MCH4813328.1"/>
    </source>
</evidence>
<dbReference type="PANTHER" id="PTHR48081:SF6">
    <property type="entry name" value="PEPTIDASE S9 PROLYL OLIGOPEPTIDASE CATALYTIC DOMAIN-CONTAINING PROTEIN"/>
    <property type="match status" value="1"/>
</dbReference>
<dbReference type="PANTHER" id="PTHR48081">
    <property type="entry name" value="AB HYDROLASE SUPERFAMILY PROTEIN C4A8.06C"/>
    <property type="match status" value="1"/>
</dbReference>
<dbReference type="GO" id="GO:0016787">
    <property type="term" value="F:hydrolase activity"/>
    <property type="evidence" value="ECO:0007669"/>
    <property type="project" value="UniProtKB-KW"/>
</dbReference>
<protein>
    <submittedName>
        <fullName evidence="3">Alpha/beta hydrolase</fullName>
    </submittedName>
</protein>
<dbReference type="InterPro" id="IPR050300">
    <property type="entry name" value="GDXG_lipolytic_enzyme"/>
</dbReference>
<dbReference type="Pfam" id="PF20434">
    <property type="entry name" value="BD-FAE"/>
    <property type="match status" value="1"/>
</dbReference>
<keyword evidence="4" id="KW-1185">Reference proteome</keyword>
<keyword evidence="1 3" id="KW-0378">Hydrolase</keyword>